<gene>
    <name evidence="3" type="primary">20212082</name>
    <name evidence="2" type="ORF">HELRODRAFT_191872</name>
</gene>
<sequence>MANVNGNGKYFEIKCKSNTNLRLNVAEGSIKPGAPVNVWPDHSGENQVWYEDPLTGTVRSRRTNLCLDVDNNGDLCMQPYQKSNHDQKWRYNRSKGVLENIMNPQKIIVAEGAGKVAGAKVIVQNYEGDAGQRWIIECKPPIYFRLLNENPDDGTFRILEVKGDKGKAGLKVIASRPTARITDSQLWFENHMGNLACKNNGKLTLDGSTDFQVTLREYNGELTKNFWAIIGNKIVNKDDHNEVLEASDVQMNRDGSNNINGLNNRDVPINNRDDILFISIYITCLSYNFLTRIYDND</sequence>
<evidence type="ECO:0000313" key="2">
    <source>
        <dbReference type="EMBL" id="ESO03561.1"/>
    </source>
</evidence>
<dbReference type="EMBL" id="KB096590">
    <property type="protein sequence ID" value="ESO03561.1"/>
    <property type="molecule type" value="Genomic_DNA"/>
</dbReference>
<evidence type="ECO:0000313" key="4">
    <source>
        <dbReference type="Proteomes" id="UP000015101"/>
    </source>
</evidence>
<reference evidence="3" key="3">
    <citation type="submission" date="2015-06" db="UniProtKB">
        <authorList>
            <consortium name="EnsemblMetazoa"/>
        </authorList>
    </citation>
    <scope>IDENTIFICATION</scope>
</reference>
<dbReference type="OrthoDB" id="6283743at2759"/>
<dbReference type="InParanoid" id="T1FTD5"/>
<organism evidence="3 4">
    <name type="scientific">Helobdella robusta</name>
    <name type="common">Californian leech</name>
    <dbReference type="NCBI Taxonomy" id="6412"/>
    <lineage>
        <taxon>Eukaryota</taxon>
        <taxon>Metazoa</taxon>
        <taxon>Spiralia</taxon>
        <taxon>Lophotrochozoa</taxon>
        <taxon>Annelida</taxon>
        <taxon>Clitellata</taxon>
        <taxon>Hirudinea</taxon>
        <taxon>Rhynchobdellida</taxon>
        <taxon>Glossiphoniidae</taxon>
        <taxon>Helobdella</taxon>
    </lineage>
</organism>
<reference evidence="2 4" key="2">
    <citation type="journal article" date="2013" name="Nature">
        <title>Insights into bilaterian evolution from three spiralian genomes.</title>
        <authorList>
            <person name="Simakov O."/>
            <person name="Marletaz F."/>
            <person name="Cho S.J."/>
            <person name="Edsinger-Gonzales E."/>
            <person name="Havlak P."/>
            <person name="Hellsten U."/>
            <person name="Kuo D.H."/>
            <person name="Larsson T."/>
            <person name="Lv J."/>
            <person name="Arendt D."/>
            <person name="Savage R."/>
            <person name="Osoegawa K."/>
            <person name="de Jong P."/>
            <person name="Grimwood J."/>
            <person name="Chapman J.A."/>
            <person name="Shapiro H."/>
            <person name="Aerts A."/>
            <person name="Otillar R.P."/>
            <person name="Terry A.Y."/>
            <person name="Boore J.L."/>
            <person name="Grigoriev I.V."/>
            <person name="Lindberg D.R."/>
            <person name="Seaver E.C."/>
            <person name="Weisblat D.A."/>
            <person name="Putnam N.H."/>
            <person name="Rokhsar D.S."/>
        </authorList>
    </citation>
    <scope>NUCLEOTIDE SEQUENCE</scope>
</reference>
<dbReference type="EMBL" id="AMQM01004495">
    <property type="status" value="NOT_ANNOTATED_CDS"/>
    <property type="molecule type" value="Genomic_DNA"/>
</dbReference>
<dbReference type="CDD" id="cd23449">
    <property type="entry name" value="beta-trefoil_Ricin_EW29-like"/>
    <property type="match status" value="1"/>
</dbReference>
<dbReference type="SMART" id="SM00458">
    <property type="entry name" value="RICIN"/>
    <property type="match status" value="1"/>
</dbReference>
<dbReference type="InterPro" id="IPR035992">
    <property type="entry name" value="Ricin_B-like_lectins"/>
</dbReference>
<evidence type="ECO:0000259" key="1">
    <source>
        <dbReference type="SMART" id="SM00458"/>
    </source>
</evidence>
<dbReference type="HOGENOM" id="CLU_091123_0_0_1"/>
<dbReference type="InterPro" id="IPR000772">
    <property type="entry name" value="Ricin_B_lectin"/>
</dbReference>
<dbReference type="SUPFAM" id="SSF50370">
    <property type="entry name" value="Ricin B-like lectins"/>
    <property type="match status" value="1"/>
</dbReference>
<keyword evidence="4" id="KW-1185">Reference proteome</keyword>
<accession>T1FTD5</accession>
<dbReference type="KEGG" id="hro:HELRODRAFT_191872"/>
<dbReference type="RefSeq" id="XP_009018118.1">
    <property type="nucleotide sequence ID" value="XM_009019870.1"/>
</dbReference>
<name>T1FTD5_HELRO</name>
<protein>
    <recommendedName>
        <fullName evidence="1">Ricin B lectin domain-containing protein</fullName>
    </recommendedName>
</protein>
<dbReference type="CTD" id="20212082"/>
<dbReference type="Proteomes" id="UP000015101">
    <property type="component" value="Unassembled WGS sequence"/>
</dbReference>
<dbReference type="Gene3D" id="2.80.10.50">
    <property type="match status" value="2"/>
</dbReference>
<reference evidence="4" key="1">
    <citation type="submission" date="2012-12" db="EMBL/GenBank/DDBJ databases">
        <authorList>
            <person name="Hellsten U."/>
            <person name="Grimwood J."/>
            <person name="Chapman J.A."/>
            <person name="Shapiro H."/>
            <person name="Aerts A."/>
            <person name="Otillar R.P."/>
            <person name="Terry A.Y."/>
            <person name="Boore J.L."/>
            <person name="Simakov O."/>
            <person name="Marletaz F."/>
            <person name="Cho S.-J."/>
            <person name="Edsinger-Gonzales E."/>
            <person name="Havlak P."/>
            <person name="Kuo D.-H."/>
            <person name="Larsson T."/>
            <person name="Lv J."/>
            <person name="Arendt D."/>
            <person name="Savage R."/>
            <person name="Osoegawa K."/>
            <person name="de Jong P."/>
            <person name="Lindberg D.R."/>
            <person name="Seaver E.C."/>
            <person name="Weisblat D.A."/>
            <person name="Putnam N.H."/>
            <person name="Grigoriev I.V."/>
            <person name="Rokhsar D.S."/>
        </authorList>
    </citation>
    <scope>NUCLEOTIDE SEQUENCE</scope>
</reference>
<dbReference type="GeneID" id="20212082"/>
<evidence type="ECO:0000313" key="3">
    <source>
        <dbReference type="EnsemblMetazoa" id="HelroP191872"/>
    </source>
</evidence>
<dbReference type="Pfam" id="PF00652">
    <property type="entry name" value="Ricin_B_lectin"/>
    <property type="match status" value="1"/>
</dbReference>
<dbReference type="EnsemblMetazoa" id="HelroT191872">
    <property type="protein sequence ID" value="HelroP191872"/>
    <property type="gene ID" value="HelroG191872"/>
</dbReference>
<dbReference type="AlphaFoldDB" id="T1FTD5"/>
<feature type="domain" description="Ricin B lectin" evidence="1">
    <location>
        <begin position="7"/>
        <end position="137"/>
    </location>
</feature>
<dbReference type="PROSITE" id="PS50231">
    <property type="entry name" value="RICIN_B_LECTIN"/>
    <property type="match status" value="1"/>
</dbReference>
<proteinExistence type="predicted"/>